<sequence length="127" mass="14421">MSIEIFLSIIEVRAMESWRDVTCPIQRTAMLFADVYIIMILRDLATGQKRFTELQQAGINPRILSQRLKMLTREGVISRTRFVEKPPRVEYALTPKGLALMPILDALKTFGEKYLPLDDNASSSSSS</sequence>
<comment type="caution">
    <text evidence="5">The sequence shown here is derived from an EMBL/GenBank/DDBJ whole genome shotgun (WGS) entry which is preliminary data.</text>
</comment>
<organism evidence="5 6">
    <name type="scientific">Sulfobacillus thermosulfidooxidans</name>
    <dbReference type="NCBI Taxonomy" id="28034"/>
    <lineage>
        <taxon>Bacteria</taxon>
        <taxon>Bacillati</taxon>
        <taxon>Bacillota</taxon>
        <taxon>Clostridia</taxon>
        <taxon>Eubacteriales</taxon>
        <taxon>Clostridiales Family XVII. Incertae Sedis</taxon>
        <taxon>Sulfobacillus</taxon>
    </lineage>
</organism>
<dbReference type="AlphaFoldDB" id="A0A2T2X3L2"/>
<dbReference type="InterPro" id="IPR036390">
    <property type="entry name" value="WH_DNA-bd_sf"/>
</dbReference>
<dbReference type="InterPro" id="IPR036388">
    <property type="entry name" value="WH-like_DNA-bd_sf"/>
</dbReference>
<dbReference type="GO" id="GO:0003677">
    <property type="term" value="F:DNA binding"/>
    <property type="evidence" value="ECO:0007669"/>
    <property type="project" value="UniProtKB-KW"/>
</dbReference>
<name>A0A2T2X3L2_SULTH</name>
<keyword evidence="1" id="KW-0805">Transcription regulation</keyword>
<dbReference type="Gene3D" id="1.10.10.10">
    <property type="entry name" value="Winged helix-like DNA-binding domain superfamily/Winged helix DNA-binding domain"/>
    <property type="match status" value="1"/>
</dbReference>
<proteinExistence type="predicted"/>
<dbReference type="Pfam" id="PF01638">
    <property type="entry name" value="HxlR"/>
    <property type="match status" value="1"/>
</dbReference>
<reference evidence="5 6" key="1">
    <citation type="journal article" date="2014" name="BMC Genomics">
        <title>Comparison of environmental and isolate Sulfobacillus genomes reveals diverse carbon, sulfur, nitrogen, and hydrogen metabolisms.</title>
        <authorList>
            <person name="Justice N.B."/>
            <person name="Norman A."/>
            <person name="Brown C.T."/>
            <person name="Singh A."/>
            <person name="Thomas B.C."/>
            <person name="Banfield J.F."/>
        </authorList>
    </citation>
    <scope>NUCLEOTIDE SEQUENCE [LARGE SCALE GENOMIC DNA]</scope>
    <source>
        <strain evidence="5">AMDSBA5</strain>
    </source>
</reference>
<dbReference type="PANTHER" id="PTHR33204">
    <property type="entry name" value="TRANSCRIPTIONAL REGULATOR, MARR FAMILY"/>
    <property type="match status" value="1"/>
</dbReference>
<feature type="domain" description="HTH hxlR-type" evidence="4">
    <location>
        <begin position="23"/>
        <end position="119"/>
    </location>
</feature>
<dbReference type="Proteomes" id="UP000242705">
    <property type="component" value="Unassembled WGS sequence"/>
</dbReference>
<dbReference type="InterPro" id="IPR002577">
    <property type="entry name" value="HTH_HxlR"/>
</dbReference>
<keyword evidence="3" id="KW-0804">Transcription</keyword>
<evidence type="ECO:0000256" key="3">
    <source>
        <dbReference type="ARBA" id="ARBA00023163"/>
    </source>
</evidence>
<evidence type="ECO:0000256" key="1">
    <source>
        <dbReference type="ARBA" id="ARBA00023015"/>
    </source>
</evidence>
<dbReference type="PANTHER" id="PTHR33204:SF18">
    <property type="entry name" value="TRANSCRIPTIONAL REGULATORY PROTEIN"/>
    <property type="match status" value="1"/>
</dbReference>
<dbReference type="EMBL" id="PXYX01000004">
    <property type="protein sequence ID" value="PSR29046.1"/>
    <property type="molecule type" value="Genomic_DNA"/>
</dbReference>
<keyword evidence="2" id="KW-0238">DNA-binding</keyword>
<gene>
    <name evidence="5" type="ORF">C7B47_03605</name>
</gene>
<dbReference type="SUPFAM" id="SSF46785">
    <property type="entry name" value="Winged helix' DNA-binding domain"/>
    <property type="match status" value="1"/>
</dbReference>
<evidence type="ECO:0000259" key="4">
    <source>
        <dbReference type="PROSITE" id="PS51118"/>
    </source>
</evidence>
<accession>A0A2T2X3L2</accession>
<evidence type="ECO:0000313" key="5">
    <source>
        <dbReference type="EMBL" id="PSR29046.1"/>
    </source>
</evidence>
<protein>
    <submittedName>
        <fullName evidence="5">Transcriptional regulator</fullName>
    </submittedName>
</protein>
<evidence type="ECO:0000313" key="6">
    <source>
        <dbReference type="Proteomes" id="UP000242705"/>
    </source>
</evidence>
<evidence type="ECO:0000256" key="2">
    <source>
        <dbReference type="ARBA" id="ARBA00023125"/>
    </source>
</evidence>
<dbReference type="PROSITE" id="PS51118">
    <property type="entry name" value="HTH_HXLR"/>
    <property type="match status" value="1"/>
</dbReference>